<protein>
    <submittedName>
        <fullName evidence="3">Uncharacterized protein</fullName>
    </submittedName>
</protein>
<name>A0A4Q9HRA3_STRKA</name>
<feature type="transmembrane region" description="Helical" evidence="2">
    <location>
        <begin position="42"/>
        <end position="61"/>
    </location>
</feature>
<dbReference type="EMBL" id="SIXH01000220">
    <property type="protein sequence ID" value="TBO57486.1"/>
    <property type="molecule type" value="Genomic_DNA"/>
</dbReference>
<organism evidence="3 4">
    <name type="scientific">Streptomyces kasugaensis</name>
    <dbReference type="NCBI Taxonomy" id="1946"/>
    <lineage>
        <taxon>Bacteria</taxon>
        <taxon>Bacillati</taxon>
        <taxon>Actinomycetota</taxon>
        <taxon>Actinomycetes</taxon>
        <taxon>Kitasatosporales</taxon>
        <taxon>Streptomycetaceae</taxon>
        <taxon>Streptomyces</taxon>
    </lineage>
</organism>
<proteinExistence type="predicted"/>
<keyword evidence="2" id="KW-1133">Transmembrane helix</keyword>
<dbReference type="Proteomes" id="UP000292452">
    <property type="component" value="Unassembled WGS sequence"/>
</dbReference>
<dbReference type="AlphaFoldDB" id="A0A4Q9HRA3"/>
<keyword evidence="4" id="KW-1185">Reference proteome</keyword>
<sequence>MIRPTGGGETHNSPTTHGDHSIAANDIKNVIIKWVLHPSARWLPLLLACAALVTAASLRPAGPVGGFAGWGSLAGVALATAVIRVLIRKPRHTSVIAALSLVSVLSTVGGWLAFQDAVAHREIDVTGQLRLEGRQPLDGGPHNALTLRLGEPALKESRDALRLTLALTDHDPAGPTCVQDTSATVALLVSGVEAQETDLRPGGTVDFTLGARTSSVEIHLALHTAHGCRMDVRTARAVLHDT</sequence>
<evidence type="ECO:0000313" key="4">
    <source>
        <dbReference type="Proteomes" id="UP000292452"/>
    </source>
</evidence>
<evidence type="ECO:0000256" key="1">
    <source>
        <dbReference type="SAM" id="MobiDB-lite"/>
    </source>
</evidence>
<feature type="transmembrane region" description="Helical" evidence="2">
    <location>
        <begin position="67"/>
        <end position="87"/>
    </location>
</feature>
<comment type="caution">
    <text evidence="3">The sequence shown here is derived from an EMBL/GenBank/DDBJ whole genome shotgun (WGS) entry which is preliminary data.</text>
</comment>
<feature type="region of interest" description="Disordered" evidence="1">
    <location>
        <begin position="1"/>
        <end position="20"/>
    </location>
</feature>
<keyword evidence="2" id="KW-0472">Membrane</keyword>
<evidence type="ECO:0000313" key="3">
    <source>
        <dbReference type="EMBL" id="TBO57486.1"/>
    </source>
</evidence>
<dbReference type="RefSeq" id="WP_131124600.1">
    <property type="nucleotide sequence ID" value="NZ_SIXH01000220.1"/>
</dbReference>
<gene>
    <name evidence="3" type="ORF">EYS09_22445</name>
</gene>
<accession>A0A4Q9HRA3</accession>
<feature type="transmembrane region" description="Helical" evidence="2">
    <location>
        <begin position="94"/>
        <end position="114"/>
    </location>
</feature>
<keyword evidence="2" id="KW-0812">Transmembrane</keyword>
<evidence type="ECO:0000256" key="2">
    <source>
        <dbReference type="SAM" id="Phobius"/>
    </source>
</evidence>
<reference evidence="3 4" key="1">
    <citation type="submission" date="2019-02" db="EMBL/GenBank/DDBJ databases">
        <title>Draft Genome Sequence of Streptomyces sp. AM-2504, identified by 16S rRNA comparative analysis as a Streptomyces Kasugaensis strain.</title>
        <authorList>
            <person name="Napolioni V."/>
            <person name="Giuliodori A.M."/>
            <person name="Spurio R."/>
            <person name="Fabbretti A."/>
        </authorList>
    </citation>
    <scope>NUCLEOTIDE SEQUENCE [LARGE SCALE GENOMIC DNA]</scope>
    <source>
        <strain evidence="3 4">AM-2504</strain>
    </source>
</reference>